<keyword evidence="2" id="KW-0963">Cytoplasm</keyword>
<gene>
    <name evidence="7" type="ORF">AOXY_G2416</name>
</gene>
<evidence type="ECO:0000256" key="1">
    <source>
        <dbReference type="ARBA" id="ARBA00004300"/>
    </source>
</evidence>
<dbReference type="AlphaFoldDB" id="A0AAD8GIL4"/>
<dbReference type="Proteomes" id="UP001230051">
    <property type="component" value="Unassembled WGS sequence"/>
</dbReference>
<organism evidence="7 8">
    <name type="scientific">Acipenser oxyrinchus oxyrinchus</name>
    <dbReference type="NCBI Taxonomy" id="40147"/>
    <lineage>
        <taxon>Eukaryota</taxon>
        <taxon>Metazoa</taxon>
        <taxon>Chordata</taxon>
        <taxon>Craniata</taxon>
        <taxon>Vertebrata</taxon>
        <taxon>Euteleostomi</taxon>
        <taxon>Actinopterygii</taxon>
        <taxon>Chondrostei</taxon>
        <taxon>Acipenseriformes</taxon>
        <taxon>Acipenseridae</taxon>
        <taxon>Acipenser</taxon>
    </lineage>
</organism>
<dbReference type="PANTHER" id="PTHR31144">
    <property type="entry name" value="UPF0602 PROTEIN C4ORF47"/>
    <property type="match status" value="1"/>
</dbReference>
<dbReference type="GO" id="GO:0005881">
    <property type="term" value="C:cytoplasmic microtubule"/>
    <property type="evidence" value="ECO:0007669"/>
    <property type="project" value="TreeGrafter"/>
</dbReference>
<comment type="subcellular location">
    <subcellularLocation>
        <location evidence="1">Cytoplasm</location>
        <location evidence="1">Cytoskeleton</location>
        <location evidence="1">Microtubule organizing center</location>
        <location evidence="1">Centrosome</location>
    </subcellularLocation>
</comment>
<dbReference type="EMBL" id="JAGXEW010000002">
    <property type="protein sequence ID" value="KAK1174830.1"/>
    <property type="molecule type" value="Genomic_DNA"/>
</dbReference>
<evidence type="ECO:0000256" key="2">
    <source>
        <dbReference type="ARBA" id="ARBA00022490"/>
    </source>
</evidence>
<sequence>MPSEMKTDMERIGLFSEPTYITIGDKYMSPYNRPFNAAASKNKQMLPGGLKVRSALQEGYFDSQFKRVFEKEAYSDPVKLRRQFKMQQSKKNIGKPFLPSNGEKKPSGTGSYYGTFSAPIEAMSALQVPKTPYKSPGKNVLTNPPKHGTGYGYHNLTLSKPYPYTADPYDREKQMRKTNNSSHRNLLKGGAFFLNLHPKDLFDSNPYKFDKPLPPVKKSGGKKPAVIPFKPSSPAKKIGGMKAGTFEVYPSHSADPFTVKTTKAITKNKEGRVFQPSPGPKSRPVKSVVIANIMKTVTPANYMNLQSVMAY</sequence>
<feature type="region of interest" description="Disordered" evidence="6">
    <location>
        <begin position="213"/>
        <end position="233"/>
    </location>
</feature>
<evidence type="ECO:0000256" key="3">
    <source>
        <dbReference type="ARBA" id="ARBA00023212"/>
    </source>
</evidence>
<protein>
    <recommendedName>
        <fullName evidence="5">Cilia-and flagella-associated protein 96</fullName>
    </recommendedName>
</protein>
<dbReference type="InterPro" id="IPR029358">
    <property type="entry name" value="CFAP96"/>
</dbReference>
<comment type="caution">
    <text evidence="7">The sequence shown here is derived from an EMBL/GenBank/DDBJ whole genome shotgun (WGS) entry which is preliminary data.</text>
</comment>
<evidence type="ECO:0000256" key="4">
    <source>
        <dbReference type="ARBA" id="ARBA00035656"/>
    </source>
</evidence>
<evidence type="ECO:0000256" key="5">
    <source>
        <dbReference type="ARBA" id="ARBA00035693"/>
    </source>
</evidence>
<keyword evidence="3" id="KW-0206">Cytoskeleton</keyword>
<evidence type="ECO:0000313" key="7">
    <source>
        <dbReference type="EMBL" id="KAK1174830.1"/>
    </source>
</evidence>
<evidence type="ECO:0000256" key="6">
    <source>
        <dbReference type="SAM" id="MobiDB-lite"/>
    </source>
</evidence>
<dbReference type="GO" id="GO:0005813">
    <property type="term" value="C:centrosome"/>
    <property type="evidence" value="ECO:0007669"/>
    <property type="project" value="UniProtKB-SubCell"/>
</dbReference>
<comment type="similarity">
    <text evidence="4">Belongs to the CFAP96 family.</text>
</comment>
<dbReference type="PANTHER" id="PTHR31144:SF1">
    <property type="entry name" value="UPF0602 PROTEIN C4ORF47"/>
    <property type="match status" value="1"/>
</dbReference>
<reference evidence="7" key="1">
    <citation type="submission" date="2022-02" db="EMBL/GenBank/DDBJ databases">
        <title>Atlantic sturgeon de novo genome assembly.</title>
        <authorList>
            <person name="Stock M."/>
            <person name="Klopp C."/>
            <person name="Guiguen Y."/>
            <person name="Cabau C."/>
            <person name="Parinello H."/>
            <person name="Santidrian Yebra-Pimentel E."/>
            <person name="Kuhl H."/>
            <person name="Dirks R.P."/>
            <person name="Guessner J."/>
            <person name="Wuertz S."/>
            <person name="Du K."/>
            <person name="Schartl M."/>
        </authorList>
    </citation>
    <scope>NUCLEOTIDE SEQUENCE</scope>
    <source>
        <strain evidence="7">STURGEONOMICS-FGT-2020</strain>
        <tissue evidence="7">Whole blood</tissue>
    </source>
</reference>
<accession>A0AAD8GIL4</accession>
<keyword evidence="8" id="KW-1185">Reference proteome</keyword>
<proteinExistence type="inferred from homology"/>
<dbReference type="Pfam" id="PF15239">
    <property type="entry name" value="CFAP96-like"/>
    <property type="match status" value="1"/>
</dbReference>
<evidence type="ECO:0000313" key="8">
    <source>
        <dbReference type="Proteomes" id="UP001230051"/>
    </source>
</evidence>
<name>A0AAD8GIL4_ACIOX</name>